<comment type="caution">
    <text evidence="5">The sequence shown here is derived from an EMBL/GenBank/DDBJ whole genome shotgun (WGS) entry which is preliminary data.</text>
</comment>
<evidence type="ECO:0000313" key="6">
    <source>
        <dbReference type="Proteomes" id="UP000700334"/>
    </source>
</evidence>
<dbReference type="OrthoDB" id="9321902at2759"/>
<dbReference type="InterPro" id="IPR001452">
    <property type="entry name" value="SH3_domain"/>
</dbReference>
<dbReference type="InterPro" id="IPR042772">
    <property type="entry name" value="SH3TC1/SH3TC2"/>
</dbReference>
<evidence type="ECO:0000256" key="3">
    <source>
        <dbReference type="SAM" id="MobiDB-lite"/>
    </source>
</evidence>
<dbReference type="SUPFAM" id="SSF50044">
    <property type="entry name" value="SH3-domain"/>
    <property type="match status" value="2"/>
</dbReference>
<dbReference type="PANTHER" id="PTHR22647:SF2">
    <property type="entry name" value="SH3 DOMAIN AND TETRATRICOPEPTIDE REPEAT-CONTAINING PROTEIN 2"/>
    <property type="match status" value="1"/>
</dbReference>
<reference evidence="5" key="1">
    <citation type="journal article" date="2021" name="Evol. Appl.">
        <title>The genome of the Pyrenean desman and the effects of bottlenecks and inbreeding on the genomic landscape of an endangered species.</title>
        <authorList>
            <person name="Escoda L."/>
            <person name="Castresana J."/>
        </authorList>
    </citation>
    <scope>NUCLEOTIDE SEQUENCE</scope>
    <source>
        <strain evidence="5">IBE-C5619</strain>
    </source>
</reference>
<sequence>MLTVSVSDFTVALDHPRKAGSDLYAAPLNFEKQDRTQAPLHRCIEMIPLELLEVAWHSEKHLNLPCLDFWILAHEDMECHIKGTDCWEEVELTYLAAKVPVLKGTCLPHLTPRCAWATDSLEARLETREKLKAHGTLEIGSGQQKACGAQSREQLLLLEKNKPFPVSYLDSVIFEGKETPSKDPAISSEVLTSSEDKERCFLPQNMTPDLALSFSVRSRSRRCVNGHLQEAARRRLWALENEDQEVRALFKELSARLVSIQSQKSQFLITFKTLEEIWKFSTYLNLGYVSACLEHLLFDHQYWLSSRLVEDTELQVSVDDKHLEAIYLGLLLQEGHFFCRALCSVAQSAEKEGECLPLCKNELISAKIAEGGSEWEGVSLVTGQRGLVPESALEPLPLPFHQWFLKNYPGSCGRSRKRDWTGPWHIGRGKCKVWKEYEREEKDELSLRLGESIEIVGSVIPGLQWFVGRSVRSGEVGFVPTRNIDPDSYSPMSKNSAFFSDEERCSLWVLGSDRKAEGATFLHTLAHTDIASVHRLTPQGFSEARPAGAWEGRQAMGSRRSSGSEDSSLEEELLSAASDSYHLPEPDDLDDPELLMDLNTGQEEEEEESFAPILAFLDHEGYADHFKSLYDFSFSFLTSSFYSFSEEGELVAYLEASRKWAKRSHMTWAHARLCFLLGRLGVRKVKLSQARVYFEEAIHILNGTFEDLPLVAALYINLAAIYLRQRLRHKGSALLEKASTLLACLPDRESSAKNELDVVAYVLRQGIVVGSCALEARACFLAIRLLLSLGRHEEVLPFAERLQLLSGHPPTSDAVAVILSFLYDKKYLPHLVVASVQQRGAQGAQGMPLPIWQVHLVLQNTSKLLGVPSPRWGEVSALACPALRQVLAACEEQADRSTQRAVCLILSKVYLQHRSPEGAIHYLSQALVLGQLLSEYEAFESSLCLAWACLLASQAKKAVDILEPLLYSLRETESLTQKGVVQNLLGLAFQGEGRVNRAAKSYLRALNKAQEMGDVRNQAVTLANLGHLTLNSGAQQLARDYLLQAVRLYSELPASMETDMELVQVLLWLAQVLVSGRQLVSGRLCYEVALLFGLKHRHLKSQLQVTKSLCHFYSSVCPNPEACITYHEHWLALAQQLRDRKMEGRLLESLGQLYRNLNTARSLRRSLTCIKESLRIFIDLGERDKAAEAWLGAGRLHYLLQEDELVELYLQAFGSPSLSVFDSPLCPTQAAIQKALKSEEPSLALKLYEEAGDLFFNGTRRRHRAVEYYRAGAIPLARRLKALRTELRIFNKLTELQISLEGYEKALEFATLAARLSTVAGDQRQELVAFHRLATVYYSLHMYEMAEDCYLKTLSLCPACLHSPKEALYYAKVYCRLGQLTFYQLKDAHDATEYFWLALAAAVLLGDEDLQDTIRSRLDDICHSPMWCSSSSGRSSERARWLSGGGLAL</sequence>
<dbReference type="GO" id="GO:0033157">
    <property type="term" value="P:regulation of intracellular protein transport"/>
    <property type="evidence" value="ECO:0007669"/>
    <property type="project" value="TreeGrafter"/>
</dbReference>
<proteinExistence type="predicted"/>
<feature type="region of interest" description="Disordered" evidence="3">
    <location>
        <begin position="542"/>
        <end position="571"/>
    </location>
</feature>
<name>A0A8J6DD36_GALPY</name>
<dbReference type="EMBL" id="JAGFMF010012290">
    <property type="protein sequence ID" value="KAG8504489.1"/>
    <property type="molecule type" value="Genomic_DNA"/>
</dbReference>
<dbReference type="InterPro" id="IPR019734">
    <property type="entry name" value="TPR_rpt"/>
</dbReference>
<keyword evidence="6" id="KW-1185">Reference proteome</keyword>
<dbReference type="GO" id="GO:1901184">
    <property type="term" value="P:regulation of ERBB signaling pathway"/>
    <property type="evidence" value="ECO:0007669"/>
    <property type="project" value="TreeGrafter"/>
</dbReference>
<feature type="domain" description="SH3" evidence="4">
    <location>
        <begin position="426"/>
        <end position="489"/>
    </location>
</feature>
<dbReference type="SUPFAM" id="SSF48452">
    <property type="entry name" value="TPR-like"/>
    <property type="match status" value="2"/>
</dbReference>
<gene>
    <name evidence="5" type="ORF">J0S82_002709</name>
</gene>
<evidence type="ECO:0000313" key="5">
    <source>
        <dbReference type="EMBL" id="KAG8504489.1"/>
    </source>
</evidence>
<dbReference type="Proteomes" id="UP000700334">
    <property type="component" value="Unassembled WGS sequence"/>
</dbReference>
<dbReference type="SMART" id="SM00028">
    <property type="entry name" value="TPR"/>
    <property type="match status" value="5"/>
</dbReference>
<evidence type="ECO:0000256" key="1">
    <source>
        <dbReference type="ARBA" id="ARBA00022443"/>
    </source>
</evidence>
<evidence type="ECO:0000256" key="2">
    <source>
        <dbReference type="PROSITE-ProRule" id="PRU00192"/>
    </source>
</evidence>
<dbReference type="InterPro" id="IPR011990">
    <property type="entry name" value="TPR-like_helical_dom_sf"/>
</dbReference>
<protein>
    <submittedName>
        <fullName evidence="5">SH3 domain and tetratricopeptide repeat-containing protein 2</fullName>
    </submittedName>
</protein>
<dbReference type="InterPro" id="IPR036028">
    <property type="entry name" value="SH3-like_dom_sf"/>
</dbReference>
<dbReference type="Gene3D" id="2.30.30.40">
    <property type="entry name" value="SH3 Domains"/>
    <property type="match status" value="1"/>
</dbReference>
<dbReference type="Pfam" id="PF07653">
    <property type="entry name" value="SH3_2"/>
    <property type="match status" value="1"/>
</dbReference>
<dbReference type="Pfam" id="PF00018">
    <property type="entry name" value="SH3_1"/>
    <property type="match status" value="1"/>
</dbReference>
<feature type="domain" description="SH3" evidence="4">
    <location>
        <begin position="334"/>
        <end position="398"/>
    </location>
</feature>
<dbReference type="PROSITE" id="PS50002">
    <property type="entry name" value="SH3"/>
    <property type="match status" value="2"/>
</dbReference>
<evidence type="ECO:0000259" key="4">
    <source>
        <dbReference type="PROSITE" id="PS50002"/>
    </source>
</evidence>
<feature type="compositionally biased region" description="Low complexity" evidence="3">
    <location>
        <begin position="557"/>
        <end position="566"/>
    </location>
</feature>
<organism evidence="5 6">
    <name type="scientific">Galemys pyrenaicus</name>
    <name type="common">Iberian desman</name>
    <name type="synonym">Pyrenean desman</name>
    <dbReference type="NCBI Taxonomy" id="202257"/>
    <lineage>
        <taxon>Eukaryota</taxon>
        <taxon>Metazoa</taxon>
        <taxon>Chordata</taxon>
        <taxon>Craniata</taxon>
        <taxon>Vertebrata</taxon>
        <taxon>Euteleostomi</taxon>
        <taxon>Mammalia</taxon>
        <taxon>Eutheria</taxon>
        <taxon>Laurasiatheria</taxon>
        <taxon>Eulipotyphla</taxon>
        <taxon>Talpidae</taxon>
        <taxon>Galemys</taxon>
    </lineage>
</organism>
<dbReference type="SMART" id="SM00326">
    <property type="entry name" value="SH3"/>
    <property type="match status" value="2"/>
</dbReference>
<dbReference type="PANTHER" id="PTHR22647">
    <property type="entry name" value="SH3 DOMAIN AND TETRATRICOPEPTIDE REPEATS CONTAINING PROTEIN"/>
    <property type="match status" value="1"/>
</dbReference>
<accession>A0A8J6DD36</accession>
<dbReference type="Gene3D" id="1.25.40.10">
    <property type="entry name" value="Tetratricopeptide repeat domain"/>
    <property type="match status" value="3"/>
</dbReference>
<keyword evidence="1 2" id="KW-0728">SH3 domain</keyword>